<dbReference type="PANTHER" id="PTHR30563">
    <property type="entry name" value="DNA RECOMBINATION PROTEIN RMUC"/>
    <property type="match status" value="1"/>
</dbReference>
<dbReference type="PANTHER" id="PTHR30563:SF0">
    <property type="entry name" value="DNA RECOMBINATION PROTEIN RMUC"/>
    <property type="match status" value="1"/>
</dbReference>
<comment type="similarity">
    <text evidence="2">Belongs to the RmuC family.</text>
</comment>
<keyword evidence="4" id="KW-0233">DNA recombination</keyword>
<evidence type="ECO:0008006" key="8">
    <source>
        <dbReference type="Google" id="ProtNLM"/>
    </source>
</evidence>
<keyword evidence="5" id="KW-0472">Membrane</keyword>
<dbReference type="InterPro" id="IPR003798">
    <property type="entry name" value="DNA_recombination_RmuC"/>
</dbReference>
<evidence type="ECO:0000256" key="4">
    <source>
        <dbReference type="ARBA" id="ARBA00023172"/>
    </source>
</evidence>
<evidence type="ECO:0000256" key="3">
    <source>
        <dbReference type="ARBA" id="ARBA00023054"/>
    </source>
</evidence>
<reference evidence="6 7" key="1">
    <citation type="submission" date="2017-06" db="EMBL/GenBank/DDBJ databases">
        <title>Novel microbial phyla capable of carbon fixation and sulfur reduction in deep-sea sediments.</title>
        <authorList>
            <person name="Huang J."/>
            <person name="Baker B."/>
            <person name="Wang Y."/>
        </authorList>
    </citation>
    <scope>NUCLEOTIDE SEQUENCE [LARGE SCALE GENOMIC DNA]</scope>
    <source>
        <strain evidence="6">B3_TA06</strain>
    </source>
</reference>
<comment type="caution">
    <text evidence="6">The sequence shown here is derived from an EMBL/GenBank/DDBJ whole genome shotgun (WGS) entry which is preliminary data.</text>
</comment>
<dbReference type="EMBL" id="NJBO01000002">
    <property type="protein sequence ID" value="TKJ43981.1"/>
    <property type="molecule type" value="Genomic_DNA"/>
</dbReference>
<proteinExistence type="inferred from homology"/>
<evidence type="ECO:0000313" key="7">
    <source>
        <dbReference type="Proteomes" id="UP000317778"/>
    </source>
</evidence>
<feature type="transmembrane region" description="Helical" evidence="5">
    <location>
        <begin position="6"/>
        <end position="27"/>
    </location>
</feature>
<evidence type="ECO:0000256" key="1">
    <source>
        <dbReference type="ARBA" id="ARBA00003416"/>
    </source>
</evidence>
<evidence type="ECO:0000256" key="5">
    <source>
        <dbReference type="SAM" id="Phobius"/>
    </source>
</evidence>
<comment type="function">
    <text evidence="1">Involved in DNA recombination.</text>
</comment>
<keyword evidence="5" id="KW-1133">Transmembrane helix</keyword>
<keyword evidence="3" id="KW-0175">Coiled coil</keyword>
<protein>
    <recommendedName>
        <fullName evidence="8">DNA recombination protein RmuC</fullName>
    </recommendedName>
</protein>
<dbReference type="Pfam" id="PF02646">
    <property type="entry name" value="RmuC"/>
    <property type="match status" value="1"/>
</dbReference>
<evidence type="ECO:0000256" key="2">
    <source>
        <dbReference type="ARBA" id="ARBA00009840"/>
    </source>
</evidence>
<sequence>MIGIILGSIGGMLVVVLLVILIVLIFNQRRKQEDAERIRKEEAEKIKEKLIKLEALASNPAEMKTLAEINKRLEATTNLFGAIRKDLGAMQEAAKGMQDVGKSISTFQELLLSPKVRGGFGEVLLNELIKDVLPAANYAFQYRFKDGTIVDAVIKTKDRIIPIDSKFPLEEFQRMVADEVDEEHFKSRFKQIMRPRVNEVKQYIKPDEGTVNFALMYIPSEKLYSRLSGIDELMVAFRRIRVFPVSPSTFYQFLETIILGLRGLAIEKEAQRILDTLNRLAKEFDTAREEWEVVGKHITNARNKYDEVAKRLEQIGTDIKALEVKGEERQKEIPL</sequence>
<organism evidence="6 7">
    <name type="scientific">candidate division TA06 bacterium B3_TA06</name>
    <dbReference type="NCBI Taxonomy" id="2012487"/>
    <lineage>
        <taxon>Bacteria</taxon>
        <taxon>Bacteria division TA06</taxon>
    </lineage>
</organism>
<accession>A0A532V9Y6</accession>
<keyword evidence="5" id="KW-0812">Transmembrane</keyword>
<dbReference type="GO" id="GO:0006310">
    <property type="term" value="P:DNA recombination"/>
    <property type="evidence" value="ECO:0007669"/>
    <property type="project" value="UniProtKB-KW"/>
</dbReference>
<evidence type="ECO:0000313" key="6">
    <source>
        <dbReference type="EMBL" id="TKJ43981.1"/>
    </source>
</evidence>
<gene>
    <name evidence="6" type="ORF">CEE36_02355</name>
</gene>
<dbReference type="AlphaFoldDB" id="A0A532V9Y6"/>
<dbReference type="Proteomes" id="UP000317778">
    <property type="component" value="Unassembled WGS sequence"/>
</dbReference>
<name>A0A532V9Y6_UNCT6</name>